<dbReference type="PROSITE" id="PS50088">
    <property type="entry name" value="ANK_REPEAT"/>
    <property type="match status" value="1"/>
</dbReference>
<dbReference type="Gene3D" id="3.40.50.1100">
    <property type="match status" value="2"/>
</dbReference>
<dbReference type="GO" id="GO:0009069">
    <property type="term" value="P:serine family amino acid metabolic process"/>
    <property type="evidence" value="ECO:0007669"/>
    <property type="project" value="UniProtKB-ARBA"/>
</dbReference>
<comment type="similarity">
    <text evidence="2">Belongs to the cysteine synthase/cystathionine beta-synthase family.</text>
</comment>
<proteinExistence type="inferred from homology"/>
<dbReference type="EMBL" id="ML735270">
    <property type="protein sequence ID" value="KAE8389084.1"/>
    <property type="molecule type" value="Genomic_DNA"/>
</dbReference>
<dbReference type="InterPro" id="IPR001926">
    <property type="entry name" value="TrpB-like_PALP"/>
</dbReference>
<protein>
    <submittedName>
        <fullName evidence="6">Tryptophan synthase beta subunit-like PLP-dependent enzyme</fullName>
    </submittedName>
</protein>
<dbReference type="CDD" id="cd01561">
    <property type="entry name" value="CBS_like"/>
    <property type="match status" value="1"/>
</dbReference>
<feature type="repeat" description="ANK" evidence="4">
    <location>
        <begin position="9"/>
        <end position="41"/>
    </location>
</feature>
<reference evidence="6" key="1">
    <citation type="submission" date="2019-04" db="EMBL/GenBank/DDBJ databases">
        <title>Friends and foes A comparative genomics studyof 23 Aspergillus species from section Flavi.</title>
        <authorList>
            <consortium name="DOE Joint Genome Institute"/>
            <person name="Kjaerbolling I."/>
            <person name="Vesth T."/>
            <person name="Frisvad J.C."/>
            <person name="Nybo J.L."/>
            <person name="Theobald S."/>
            <person name="Kildgaard S."/>
            <person name="Isbrandt T."/>
            <person name="Kuo A."/>
            <person name="Sato A."/>
            <person name="Lyhne E.K."/>
            <person name="Kogle M.E."/>
            <person name="Wiebenga A."/>
            <person name="Kun R.S."/>
            <person name="Lubbers R.J."/>
            <person name="Makela M.R."/>
            <person name="Barry K."/>
            <person name="Chovatia M."/>
            <person name="Clum A."/>
            <person name="Daum C."/>
            <person name="Haridas S."/>
            <person name="He G."/>
            <person name="LaButti K."/>
            <person name="Lipzen A."/>
            <person name="Mondo S."/>
            <person name="Riley R."/>
            <person name="Salamov A."/>
            <person name="Simmons B.A."/>
            <person name="Magnuson J.K."/>
            <person name="Henrissat B."/>
            <person name="Mortensen U.H."/>
            <person name="Larsen T.O."/>
            <person name="Devries R.P."/>
            <person name="Grigoriev I.V."/>
            <person name="Machida M."/>
            <person name="Baker S.E."/>
            <person name="Andersen M.R."/>
        </authorList>
    </citation>
    <scope>NUCLEOTIDE SEQUENCE [LARGE SCALE GENOMIC DNA]</scope>
    <source>
        <strain evidence="6">IBT 14317</strain>
    </source>
</reference>
<keyword evidence="3" id="KW-0663">Pyridoxal phosphate</keyword>
<dbReference type="OrthoDB" id="728at2759"/>
<dbReference type="InterPro" id="IPR036052">
    <property type="entry name" value="TrpB-like_PALP_sf"/>
</dbReference>
<evidence type="ECO:0000313" key="6">
    <source>
        <dbReference type="EMBL" id="KAE8389084.1"/>
    </source>
</evidence>
<accession>A0A5N7C4P3</accession>
<dbReference type="AlphaFoldDB" id="A0A5N7C4P3"/>
<keyword evidence="4" id="KW-0040">ANK repeat</keyword>
<name>A0A5N7C4P3_PETAA</name>
<dbReference type="Pfam" id="PF00291">
    <property type="entry name" value="PALP"/>
    <property type="match status" value="1"/>
</dbReference>
<dbReference type="InterPro" id="IPR050214">
    <property type="entry name" value="Cys_Synth/Cystath_Beta-Synth"/>
</dbReference>
<dbReference type="GO" id="GO:0044272">
    <property type="term" value="P:sulfur compound biosynthetic process"/>
    <property type="evidence" value="ECO:0007669"/>
    <property type="project" value="UniProtKB-ARBA"/>
</dbReference>
<dbReference type="PROSITE" id="PS50297">
    <property type="entry name" value="ANK_REP_REGION"/>
    <property type="match status" value="1"/>
</dbReference>
<evidence type="ECO:0000256" key="3">
    <source>
        <dbReference type="ARBA" id="ARBA00022898"/>
    </source>
</evidence>
<comment type="cofactor">
    <cofactor evidence="1">
        <name>pyridoxal 5'-phosphate</name>
        <dbReference type="ChEBI" id="CHEBI:597326"/>
    </cofactor>
</comment>
<dbReference type="GO" id="GO:0006534">
    <property type="term" value="P:cysteine metabolic process"/>
    <property type="evidence" value="ECO:0007669"/>
    <property type="project" value="UniProtKB-ARBA"/>
</dbReference>
<sequence length="336" mass="36659">MPVDQCERNGETVLQAAARQRNLNRVYSIMDAGADVDAVSGVDTVILGLSDSAADHIGGTPLVRLNRPPRSVGIKAQIRAKFEVLDPVGSVKGRIAKRMVEQAELDGLSKPGDTLIEASHENTGIAIALMTAIKGCKCIIDLSEKMLLEKQQFLRALGTTGVRMPVGVPIESPGPIAYVAKRFKEETPSSWILDQYNNPENPRAHGHGTAEKIWYRTGGRVDIVTTGAGTRGTVTGAARGLKENGRNVFPVGELNEEKSEYKLECIGYDFVPADFDQTASGAWIKISDRDAFRLARRLANPYLRMHPEDTVENNTILLIFPDSLKNYPPSLHTNLA</sequence>
<evidence type="ECO:0000256" key="2">
    <source>
        <dbReference type="ARBA" id="ARBA00007103"/>
    </source>
</evidence>
<evidence type="ECO:0000256" key="4">
    <source>
        <dbReference type="PROSITE-ProRule" id="PRU00023"/>
    </source>
</evidence>
<organism evidence="6">
    <name type="scientific">Petromyces alliaceus</name>
    <name type="common">Aspergillus alliaceus</name>
    <dbReference type="NCBI Taxonomy" id="209559"/>
    <lineage>
        <taxon>Eukaryota</taxon>
        <taxon>Fungi</taxon>
        <taxon>Dikarya</taxon>
        <taxon>Ascomycota</taxon>
        <taxon>Pezizomycotina</taxon>
        <taxon>Eurotiomycetes</taxon>
        <taxon>Eurotiomycetidae</taxon>
        <taxon>Eurotiales</taxon>
        <taxon>Aspergillaceae</taxon>
        <taxon>Aspergillus</taxon>
        <taxon>Aspergillus subgen. Circumdati</taxon>
    </lineage>
</organism>
<feature type="domain" description="Tryptophan synthase beta chain-like PALP" evidence="5">
    <location>
        <begin position="55"/>
        <end position="252"/>
    </location>
</feature>
<dbReference type="Proteomes" id="UP000326877">
    <property type="component" value="Unassembled WGS sequence"/>
</dbReference>
<dbReference type="SUPFAM" id="SSF53686">
    <property type="entry name" value="Tryptophan synthase beta subunit-like PLP-dependent enzymes"/>
    <property type="match status" value="1"/>
</dbReference>
<evidence type="ECO:0000259" key="5">
    <source>
        <dbReference type="Pfam" id="PF00291"/>
    </source>
</evidence>
<dbReference type="FunFam" id="3.40.50.1100:FF:000003">
    <property type="entry name" value="Cystathionine beta-synthase"/>
    <property type="match status" value="1"/>
</dbReference>
<dbReference type="PANTHER" id="PTHR10314">
    <property type="entry name" value="CYSTATHIONINE BETA-SYNTHASE"/>
    <property type="match status" value="1"/>
</dbReference>
<evidence type="ECO:0000256" key="1">
    <source>
        <dbReference type="ARBA" id="ARBA00001933"/>
    </source>
</evidence>
<dbReference type="InterPro" id="IPR002110">
    <property type="entry name" value="Ankyrin_rpt"/>
</dbReference>
<gene>
    <name evidence="6" type="ORF">BDV23DRAFT_173397</name>
</gene>